<dbReference type="Proteomes" id="UP001604336">
    <property type="component" value="Unassembled WGS sequence"/>
</dbReference>
<dbReference type="PROSITE" id="PS00626">
    <property type="entry name" value="RCC1_2"/>
    <property type="match status" value="2"/>
</dbReference>
<name>A0ABD1TJN0_9LAMI</name>
<feature type="region of interest" description="Disordered" evidence="2">
    <location>
        <begin position="569"/>
        <end position="686"/>
    </location>
</feature>
<dbReference type="InterPro" id="IPR009091">
    <property type="entry name" value="RCC1/BLIP-II"/>
</dbReference>
<feature type="region of interest" description="Disordered" evidence="2">
    <location>
        <begin position="85"/>
        <end position="105"/>
    </location>
</feature>
<feature type="compositionally biased region" description="Low complexity" evidence="2">
    <location>
        <begin position="661"/>
        <end position="670"/>
    </location>
</feature>
<keyword evidence="4" id="KW-1185">Reference proteome</keyword>
<sequence>MQLVQGKDELLKDFIVRFNRAALGIKELQMSTVVTAMMSGTRNRHFKMSLSKNPSSTMHELLRRGEKYVDAEEAYLITKCMKNRSEPESNKKNIPGEFEPQDNRGKLTQDETRFAANLSGFVTTPVKEDFGGLHPVDFLSWRGMADVEPEKKVEVKEEETIKGGEILFCGTTAWDAVGRRKVSAEWNLVSPTRLRPLMGVYIRSVASGCVSCHCVALDVEGRCYTWGRNEKGQLGHGDTIQRDRPTVVSELINHKVIRAGAGRCHTVVVAEDGLSLAFGWNKHGQLGSGSVKNEVESSPVRCLVSEVKTTACGGDFTVWLTSTEGASILTAGLPQYGQLGHGTDNEYNTKDSSVRLAYEAQPRPKAIGSLSGETIVKVACGTNHTVAVDKNGYVYTWGFGGYGRLGHREQKDEWVPRRVDVFTRNNILPPEAVVSAGSANSACTAGGGQLYMWGKMKNTGDDWMYPKPLMDLSGWHLRCMDSGNMHHFVGADSSCISWGHAQSGELGYGPNGQKSSAAPKKVDILEGMHVISVACGFAHSMVVVDGTNIADKLEQLEIYDGKDAGEVNVEHESGTSVPNKLAKKGSVKKSENLKKRKKLEDSSESEDSEDSEYDSDESEGQLNGDAEHGKKRGGKASGKGRGKNAGKSAMEKKGSGRGRGRPPSATKGSQSAGGKGSGKRGRPKKS</sequence>
<feature type="compositionally biased region" description="Basic and acidic residues" evidence="2">
    <location>
        <begin position="588"/>
        <end position="601"/>
    </location>
</feature>
<evidence type="ECO:0000313" key="3">
    <source>
        <dbReference type="EMBL" id="KAL2512939.1"/>
    </source>
</evidence>
<feature type="repeat" description="RCC1" evidence="1">
    <location>
        <begin position="392"/>
        <end position="447"/>
    </location>
</feature>
<dbReference type="Gene3D" id="2.130.10.30">
    <property type="entry name" value="Regulator of chromosome condensation 1/beta-lactamase-inhibitor protein II"/>
    <property type="match status" value="2"/>
</dbReference>
<dbReference type="PANTHER" id="PTHR46207">
    <property type="entry name" value="PROTEIN RCC2"/>
    <property type="match status" value="1"/>
</dbReference>
<feature type="repeat" description="RCC1" evidence="1">
    <location>
        <begin position="221"/>
        <end position="272"/>
    </location>
</feature>
<dbReference type="InterPro" id="IPR000408">
    <property type="entry name" value="Reg_chr_condens"/>
</dbReference>
<dbReference type="AlphaFoldDB" id="A0ABD1TJN0"/>
<dbReference type="Pfam" id="PF00415">
    <property type="entry name" value="RCC1"/>
    <property type="match status" value="5"/>
</dbReference>
<dbReference type="PANTHER" id="PTHR46207:SF1">
    <property type="entry name" value="PROTEIN RCC2"/>
    <property type="match status" value="1"/>
</dbReference>
<gene>
    <name evidence="3" type="ORF">Adt_18539</name>
</gene>
<feature type="compositionally biased region" description="Basic residues" evidence="2">
    <location>
        <begin position="629"/>
        <end position="644"/>
    </location>
</feature>
<protein>
    <submittedName>
        <fullName evidence="3">Regulator of chromosome condensation (RCC1) family protein</fullName>
    </submittedName>
</protein>
<accession>A0ABD1TJN0</accession>
<evidence type="ECO:0000256" key="2">
    <source>
        <dbReference type="SAM" id="MobiDB-lite"/>
    </source>
</evidence>
<feature type="compositionally biased region" description="Basic residues" evidence="2">
    <location>
        <begin position="677"/>
        <end position="686"/>
    </location>
</feature>
<dbReference type="InterPro" id="IPR028641">
    <property type="entry name" value="RCC2"/>
</dbReference>
<reference evidence="4" key="1">
    <citation type="submission" date="2024-07" db="EMBL/GenBank/DDBJ databases">
        <title>Two chromosome-level genome assemblies of Korean endemic species Abeliophyllum distichum and Forsythia ovata (Oleaceae).</title>
        <authorList>
            <person name="Jang H."/>
        </authorList>
    </citation>
    <scope>NUCLEOTIDE SEQUENCE [LARGE SCALE GENOMIC DNA]</scope>
</reference>
<dbReference type="PROSITE" id="PS50012">
    <property type="entry name" value="RCC1_3"/>
    <property type="match status" value="5"/>
</dbReference>
<evidence type="ECO:0000313" key="4">
    <source>
        <dbReference type="Proteomes" id="UP001604336"/>
    </source>
</evidence>
<dbReference type="SUPFAM" id="SSF50985">
    <property type="entry name" value="RCC1/BLIP-II"/>
    <property type="match status" value="1"/>
</dbReference>
<feature type="repeat" description="RCC1" evidence="1">
    <location>
        <begin position="326"/>
        <end position="391"/>
    </location>
</feature>
<dbReference type="PRINTS" id="PR00633">
    <property type="entry name" value="RCCNDNSATION"/>
</dbReference>
<comment type="caution">
    <text evidence="3">The sequence shown here is derived from an EMBL/GenBank/DDBJ whole genome shotgun (WGS) entry which is preliminary data.</text>
</comment>
<dbReference type="EMBL" id="JBFOLK010000005">
    <property type="protein sequence ID" value="KAL2512939.1"/>
    <property type="molecule type" value="Genomic_DNA"/>
</dbReference>
<feature type="repeat" description="RCC1" evidence="1">
    <location>
        <begin position="273"/>
        <end position="323"/>
    </location>
</feature>
<proteinExistence type="predicted"/>
<feature type="compositionally biased region" description="Acidic residues" evidence="2">
    <location>
        <begin position="602"/>
        <end position="619"/>
    </location>
</feature>
<evidence type="ECO:0000256" key="1">
    <source>
        <dbReference type="PROSITE-ProRule" id="PRU00235"/>
    </source>
</evidence>
<organism evidence="3 4">
    <name type="scientific">Abeliophyllum distichum</name>
    <dbReference type="NCBI Taxonomy" id="126358"/>
    <lineage>
        <taxon>Eukaryota</taxon>
        <taxon>Viridiplantae</taxon>
        <taxon>Streptophyta</taxon>
        <taxon>Embryophyta</taxon>
        <taxon>Tracheophyta</taxon>
        <taxon>Spermatophyta</taxon>
        <taxon>Magnoliopsida</taxon>
        <taxon>eudicotyledons</taxon>
        <taxon>Gunneridae</taxon>
        <taxon>Pentapetalae</taxon>
        <taxon>asterids</taxon>
        <taxon>lamiids</taxon>
        <taxon>Lamiales</taxon>
        <taxon>Oleaceae</taxon>
        <taxon>Forsythieae</taxon>
        <taxon>Abeliophyllum</taxon>
    </lineage>
</organism>
<feature type="repeat" description="RCC1" evidence="1">
    <location>
        <begin position="493"/>
        <end position="546"/>
    </location>
</feature>